<proteinExistence type="predicted"/>
<dbReference type="InterPro" id="IPR007371">
    <property type="entry name" value="TPK_catalytic"/>
</dbReference>
<dbReference type="GO" id="GO:0030975">
    <property type="term" value="F:thiamine binding"/>
    <property type="evidence" value="ECO:0007669"/>
    <property type="project" value="InterPro"/>
</dbReference>
<dbReference type="Proteomes" id="UP000007468">
    <property type="component" value="Chromosome"/>
</dbReference>
<gene>
    <name evidence="7" type="ordered locus">HMPREF0389_00438</name>
</gene>
<dbReference type="CDD" id="cd07995">
    <property type="entry name" value="TPK"/>
    <property type="match status" value="1"/>
</dbReference>
<feature type="domain" description="Thiamin pyrophosphokinase thiamin-binding" evidence="6">
    <location>
        <begin position="146"/>
        <end position="210"/>
    </location>
</feature>
<dbReference type="Pfam" id="PF04265">
    <property type="entry name" value="TPK_B1_binding"/>
    <property type="match status" value="1"/>
</dbReference>
<dbReference type="SUPFAM" id="SSF63862">
    <property type="entry name" value="Thiamin pyrophosphokinase, substrate-binding domain"/>
    <property type="match status" value="1"/>
</dbReference>
<dbReference type="STRING" id="546269.HMPREF0389_00438"/>
<dbReference type="SMART" id="SM00983">
    <property type="entry name" value="TPK_B1_binding"/>
    <property type="match status" value="1"/>
</dbReference>
<dbReference type="InterPro" id="IPR036759">
    <property type="entry name" value="TPK_catalytic_sf"/>
</dbReference>
<protein>
    <recommendedName>
        <fullName evidence="5">Thiamine diphosphokinase</fullName>
        <ecNumber evidence="5">2.7.6.2</ecNumber>
    </recommendedName>
</protein>
<dbReference type="AlphaFoldDB" id="D6GS81"/>
<dbReference type="OrthoDB" id="9804377at2"/>
<evidence type="ECO:0000256" key="2">
    <source>
        <dbReference type="ARBA" id="ARBA00022741"/>
    </source>
</evidence>
<evidence type="ECO:0000256" key="3">
    <source>
        <dbReference type="ARBA" id="ARBA00022777"/>
    </source>
</evidence>
<dbReference type="InterPro" id="IPR053149">
    <property type="entry name" value="TPK"/>
</dbReference>
<evidence type="ECO:0000313" key="8">
    <source>
        <dbReference type="Proteomes" id="UP000007468"/>
    </source>
</evidence>
<evidence type="ECO:0000256" key="4">
    <source>
        <dbReference type="ARBA" id="ARBA00022840"/>
    </source>
</evidence>
<dbReference type="InterPro" id="IPR006282">
    <property type="entry name" value="Thi_PPkinase"/>
</dbReference>
<dbReference type="GO" id="GO:0009229">
    <property type="term" value="P:thiamine diphosphate biosynthetic process"/>
    <property type="evidence" value="ECO:0007669"/>
    <property type="project" value="InterPro"/>
</dbReference>
<name>D6GS81_FILAD</name>
<keyword evidence="3" id="KW-0418">Kinase</keyword>
<reference evidence="8" key="1">
    <citation type="submission" date="2010-12" db="EMBL/GenBank/DDBJ databases">
        <title>The genome sequence of Filifactor alocis strain ATCC 35896.</title>
        <authorList>
            <consortium name="The Broad Institute Genome Sequencing Platform"/>
            <person name="Ward D."/>
            <person name="Earl A."/>
            <person name="Feldgarden M."/>
            <person name="Young S.K."/>
            <person name="Gargeya S."/>
            <person name="Zeng Q."/>
            <person name="Alvarado L."/>
            <person name="Berlin A."/>
            <person name="Bochicchio J."/>
            <person name="Chapman S.B."/>
            <person name="Chen Z."/>
            <person name="Freedman E."/>
            <person name="Gellesch M."/>
            <person name="Goldberg J."/>
            <person name="Griggs A."/>
            <person name="Gujja S."/>
            <person name="Heilman E."/>
            <person name="Heiman D."/>
            <person name="Howarth C."/>
            <person name="Mehta T."/>
            <person name="Neiman D."/>
            <person name="Pearson M."/>
            <person name="Roberts A."/>
            <person name="Saif S."/>
            <person name="Shea T."/>
            <person name="Shenoy N."/>
            <person name="Sisk P."/>
            <person name="Stolte C."/>
            <person name="Sykes S."/>
            <person name="White J."/>
            <person name="Yandava C."/>
            <person name="Izard J."/>
            <person name="Blanton J.M."/>
            <person name="Baranova O.V."/>
            <person name="Tanner A.C."/>
            <person name="Dewhirst F.E."/>
            <person name="Haas B."/>
            <person name="Nusbaum C."/>
            <person name="Birren B."/>
        </authorList>
    </citation>
    <scope>NUCLEOTIDE SEQUENCE [LARGE SCALE GENOMIC DNA]</scope>
    <source>
        <strain evidence="8">ATCC 35896 / D40 B5</strain>
    </source>
</reference>
<keyword evidence="8" id="KW-1185">Reference proteome</keyword>
<dbReference type="GO" id="GO:0004788">
    <property type="term" value="F:thiamine diphosphokinase activity"/>
    <property type="evidence" value="ECO:0007669"/>
    <property type="project" value="UniProtKB-UniRule"/>
</dbReference>
<evidence type="ECO:0000259" key="6">
    <source>
        <dbReference type="SMART" id="SM00983"/>
    </source>
</evidence>
<dbReference type="Pfam" id="PF04263">
    <property type="entry name" value="TPK_catalytic"/>
    <property type="match status" value="1"/>
</dbReference>
<dbReference type="eggNOG" id="COG1564">
    <property type="taxonomic scope" value="Bacteria"/>
</dbReference>
<dbReference type="Gene3D" id="3.40.50.10240">
    <property type="entry name" value="Thiamin pyrophosphokinase, catalytic domain"/>
    <property type="match status" value="1"/>
</dbReference>
<dbReference type="GO" id="GO:0005524">
    <property type="term" value="F:ATP binding"/>
    <property type="evidence" value="ECO:0007669"/>
    <property type="project" value="UniProtKB-KW"/>
</dbReference>
<accession>D6GS81</accession>
<dbReference type="EMBL" id="CP002390">
    <property type="protein sequence ID" value="EFE28522.1"/>
    <property type="molecule type" value="Genomic_DNA"/>
</dbReference>
<evidence type="ECO:0000256" key="5">
    <source>
        <dbReference type="NCBIfam" id="TIGR01378"/>
    </source>
</evidence>
<dbReference type="GO" id="GO:0016301">
    <property type="term" value="F:kinase activity"/>
    <property type="evidence" value="ECO:0007669"/>
    <property type="project" value="UniProtKB-KW"/>
</dbReference>
<dbReference type="InterPro" id="IPR007373">
    <property type="entry name" value="Thiamin_PyroPKinase_B1-bd"/>
</dbReference>
<sequence>MSLLGKKAAILWNGDLQDKEFIVSRLNHFDMIICADGAADFLKEYDYLPDVIIGDLDSICEDTLEYYRERQVEFLRFPPEKDFTDSELTIRYLLEQGIYHATVFGFSGSRLDHSIANLGLLYYAVNQGISINYISRRNRIMCLKPGTYFFENQYKFYFSLVALFGIVKNISLSGAKYSLSSYTMKQGETIGISNEYIENICLEFEDGHLLVIESEKDISI</sequence>
<keyword evidence="2" id="KW-0547">Nucleotide-binding</keyword>
<dbReference type="RefSeq" id="WP_014261871.1">
    <property type="nucleotide sequence ID" value="NC_016630.1"/>
</dbReference>
<evidence type="ECO:0000256" key="1">
    <source>
        <dbReference type="ARBA" id="ARBA00022679"/>
    </source>
</evidence>
<dbReference type="KEGG" id="faa:HMPREF0389_00438"/>
<organism evidence="7 8">
    <name type="scientific">Filifactor alocis (strain ATCC 35896 / CCUG 47790 / D40 B5)</name>
    <name type="common">Fusobacterium alocis</name>
    <dbReference type="NCBI Taxonomy" id="546269"/>
    <lineage>
        <taxon>Bacteria</taxon>
        <taxon>Bacillati</taxon>
        <taxon>Bacillota</taxon>
        <taxon>Clostridia</taxon>
        <taxon>Peptostreptococcales</taxon>
        <taxon>Filifactoraceae</taxon>
        <taxon>Filifactor</taxon>
    </lineage>
</organism>
<evidence type="ECO:0000313" key="7">
    <source>
        <dbReference type="EMBL" id="EFE28522.1"/>
    </source>
</evidence>
<dbReference type="InterPro" id="IPR036371">
    <property type="entry name" value="TPK_B1-bd_sf"/>
</dbReference>
<dbReference type="SUPFAM" id="SSF63999">
    <property type="entry name" value="Thiamin pyrophosphokinase, catalytic domain"/>
    <property type="match status" value="1"/>
</dbReference>
<keyword evidence="1 7" id="KW-0808">Transferase</keyword>
<keyword evidence="4" id="KW-0067">ATP-binding</keyword>
<dbReference type="EC" id="2.7.6.2" evidence="5"/>
<dbReference type="NCBIfam" id="TIGR01378">
    <property type="entry name" value="thi_PPkinase"/>
    <property type="match status" value="1"/>
</dbReference>
<dbReference type="PANTHER" id="PTHR41299">
    <property type="entry name" value="THIAMINE PYROPHOSPHOKINASE"/>
    <property type="match status" value="1"/>
</dbReference>
<dbReference type="PATRIC" id="fig|546269.5.peg.214"/>
<dbReference type="GO" id="GO:0006772">
    <property type="term" value="P:thiamine metabolic process"/>
    <property type="evidence" value="ECO:0007669"/>
    <property type="project" value="UniProtKB-UniRule"/>
</dbReference>
<dbReference type="PANTHER" id="PTHR41299:SF1">
    <property type="entry name" value="THIAMINE PYROPHOSPHOKINASE"/>
    <property type="match status" value="1"/>
</dbReference>